<keyword evidence="1" id="KW-0472">Membrane</keyword>
<evidence type="ECO:0000256" key="1">
    <source>
        <dbReference type="SAM" id="Phobius"/>
    </source>
</evidence>
<name>A0A1G1VFI2_9BACT</name>
<keyword evidence="1" id="KW-0812">Transmembrane</keyword>
<proteinExistence type="predicted"/>
<dbReference type="AlphaFoldDB" id="A0A1G1VFI2"/>
<keyword evidence="1" id="KW-1133">Transmembrane helix</keyword>
<dbReference type="EMBL" id="MHCC01000002">
    <property type="protein sequence ID" value="OGY14129.1"/>
    <property type="molecule type" value="Genomic_DNA"/>
</dbReference>
<sequence>MSVKDASPIGVNGYKNCNRTQFYIVVQYNFCDANKRSGGDLHFASLDVYIVFVVHSLMFLIGRILPV</sequence>
<reference evidence="2 3" key="1">
    <citation type="journal article" date="2016" name="Nat. Commun.">
        <title>Thousands of microbial genomes shed light on interconnected biogeochemical processes in an aquifer system.</title>
        <authorList>
            <person name="Anantharaman K."/>
            <person name="Brown C.T."/>
            <person name="Hug L.A."/>
            <person name="Sharon I."/>
            <person name="Castelle C.J."/>
            <person name="Probst A.J."/>
            <person name="Thomas B.C."/>
            <person name="Singh A."/>
            <person name="Wilkins M.J."/>
            <person name="Karaoz U."/>
            <person name="Brodie E.L."/>
            <person name="Williams K.H."/>
            <person name="Hubbard S.S."/>
            <person name="Banfield J.F."/>
        </authorList>
    </citation>
    <scope>NUCLEOTIDE SEQUENCE [LARGE SCALE GENOMIC DNA]</scope>
</reference>
<dbReference type="Proteomes" id="UP000178659">
    <property type="component" value="Unassembled WGS sequence"/>
</dbReference>
<protein>
    <recommendedName>
        <fullName evidence="4">Transmembrane protein</fullName>
    </recommendedName>
</protein>
<evidence type="ECO:0000313" key="3">
    <source>
        <dbReference type="Proteomes" id="UP000178659"/>
    </source>
</evidence>
<gene>
    <name evidence="2" type="ORF">A3A77_04690</name>
</gene>
<feature type="transmembrane region" description="Helical" evidence="1">
    <location>
        <begin position="48"/>
        <end position="65"/>
    </location>
</feature>
<evidence type="ECO:0000313" key="2">
    <source>
        <dbReference type="EMBL" id="OGY14129.1"/>
    </source>
</evidence>
<accession>A0A1G1VFI2</accession>
<comment type="caution">
    <text evidence="2">The sequence shown here is derived from an EMBL/GenBank/DDBJ whole genome shotgun (WGS) entry which is preliminary data.</text>
</comment>
<organism evidence="2 3">
    <name type="scientific">Candidatus Blackburnbacteria bacterium RIFCSPLOWO2_01_FULL_40_20</name>
    <dbReference type="NCBI Taxonomy" id="1797519"/>
    <lineage>
        <taxon>Bacteria</taxon>
        <taxon>Candidatus Blackburniibacteriota</taxon>
    </lineage>
</organism>
<evidence type="ECO:0008006" key="4">
    <source>
        <dbReference type="Google" id="ProtNLM"/>
    </source>
</evidence>